<protein>
    <submittedName>
        <fullName evidence="1">Uncharacterized protein</fullName>
    </submittedName>
</protein>
<reference evidence="1" key="1">
    <citation type="submission" date="2023-07" db="EMBL/GenBank/DDBJ databases">
        <title>draft genome sequence of fig (Ficus carica).</title>
        <authorList>
            <person name="Takahashi T."/>
            <person name="Nishimura K."/>
        </authorList>
    </citation>
    <scope>NUCLEOTIDE SEQUENCE</scope>
</reference>
<organism evidence="1 2">
    <name type="scientific">Ficus carica</name>
    <name type="common">Common fig</name>
    <dbReference type="NCBI Taxonomy" id="3494"/>
    <lineage>
        <taxon>Eukaryota</taxon>
        <taxon>Viridiplantae</taxon>
        <taxon>Streptophyta</taxon>
        <taxon>Embryophyta</taxon>
        <taxon>Tracheophyta</taxon>
        <taxon>Spermatophyta</taxon>
        <taxon>Magnoliopsida</taxon>
        <taxon>eudicotyledons</taxon>
        <taxon>Gunneridae</taxon>
        <taxon>Pentapetalae</taxon>
        <taxon>rosids</taxon>
        <taxon>fabids</taxon>
        <taxon>Rosales</taxon>
        <taxon>Moraceae</taxon>
        <taxon>Ficeae</taxon>
        <taxon>Ficus</taxon>
    </lineage>
</organism>
<keyword evidence="2" id="KW-1185">Reference proteome</keyword>
<proteinExistence type="predicted"/>
<dbReference type="Proteomes" id="UP001187192">
    <property type="component" value="Unassembled WGS sequence"/>
</dbReference>
<gene>
    <name evidence="1" type="ORF">TIFTF001_011483</name>
</gene>
<evidence type="ECO:0000313" key="2">
    <source>
        <dbReference type="Proteomes" id="UP001187192"/>
    </source>
</evidence>
<comment type="caution">
    <text evidence="1">The sequence shown here is derived from an EMBL/GenBank/DDBJ whole genome shotgun (WGS) entry which is preliminary data.</text>
</comment>
<dbReference type="PANTHER" id="PTHR34665:SF4">
    <property type="entry name" value="DUF3741 DOMAIN-CONTAINING PROTEIN"/>
    <property type="match status" value="1"/>
</dbReference>
<name>A0AA87ZRU7_FICCA</name>
<accession>A0AA87ZRU7</accession>
<dbReference type="EMBL" id="BTGU01000014">
    <property type="protein sequence ID" value="GMN42269.1"/>
    <property type="molecule type" value="Genomic_DNA"/>
</dbReference>
<sequence length="206" mass="23821">MEKRRPRGSTDESAAVKAAAWAWYQHGSGSEGTPAREYDAARPRHVPRPSRYKLEAMRSKAKEGQILLGHNYSKSNTQSTSNVSLLDEYEIQSISRHFDSLIDQYSDNEDFRRKDSFSDADRDDHSVVMKNNNKKKNNVKRTNSLRGFWIRHAVAVCGTREDVVETATRDFLEDRQRRTEDDRRVLPVVMAATCRPRWNHVMHSRG</sequence>
<dbReference type="Gramene" id="FCD_00001484-RA">
    <property type="protein sequence ID" value="FCD_00001484-RA:cds"/>
    <property type="gene ID" value="FCD_00001484"/>
</dbReference>
<dbReference type="AlphaFoldDB" id="A0AA87ZRU7"/>
<evidence type="ECO:0000313" key="1">
    <source>
        <dbReference type="EMBL" id="GMN42269.1"/>
    </source>
</evidence>
<dbReference type="PANTHER" id="PTHR34665">
    <property type="entry name" value="DUF3741 DOMAIN-CONTAINING PROTEIN"/>
    <property type="match status" value="1"/>
</dbReference>